<name>A0A4C1XUT3_EUMVA</name>
<dbReference type="PANTHER" id="PTHR46409:SF1">
    <property type="entry name" value="HTH PSQ-TYPE DOMAIN-CONTAINING PROTEIN"/>
    <property type="match status" value="1"/>
</dbReference>
<sequence length="524" mass="59342">MSNNRQPHKCPIFGTIEDIKENVLPTYQDVMKCYEWNRLQVKIKNVSNKEPAFSEIAEIVTRKVEVSDRAGAAIASAVLHELSSDIVIDKSKLRRERRKTRDTLMKNQAPLNLPALYFDGRKDKTLKIVKKGTKRYKQVVIEEHVSVIKEPESIYVGYVTPLQGTAKAIEISINALLSAKNISTVDLLAIGCDGTVTNTGKFNGVIRLFERRLQRPLQWIICMLHLNELPLRHLFDYLDGKTSGPSTYNGPIGKLLDKCETRAVVEFESIPGQLPTLKPDDLSTDQKYLFEITLAVITGSCADDLANKSPGKMSHARWLTKANRILRLYISTPTPSTNLIILAQYIVKVYTPVWFQIKTHSSCKDGSRHLWKLIESSRFLSSALKAVIDPVIQRNAYFAHPENLLLAMLTDGEKHIRELAARRILKARSSPTTGKLPRTFEVPELNFDAKSYIDLINWQETNFDPPILKNQTNDELIQIIEKKGDETMLFLRLPCHTQAVERSVKIVTEAAMSACDKKSYAEIR</sequence>
<proteinExistence type="predicted"/>
<keyword evidence="2" id="KW-1185">Reference proteome</keyword>
<dbReference type="OrthoDB" id="6617942at2759"/>
<dbReference type="Proteomes" id="UP000299102">
    <property type="component" value="Unassembled WGS sequence"/>
</dbReference>
<organism evidence="1 2">
    <name type="scientific">Eumeta variegata</name>
    <name type="common">Bagworm moth</name>
    <name type="synonym">Eumeta japonica</name>
    <dbReference type="NCBI Taxonomy" id="151549"/>
    <lineage>
        <taxon>Eukaryota</taxon>
        <taxon>Metazoa</taxon>
        <taxon>Ecdysozoa</taxon>
        <taxon>Arthropoda</taxon>
        <taxon>Hexapoda</taxon>
        <taxon>Insecta</taxon>
        <taxon>Pterygota</taxon>
        <taxon>Neoptera</taxon>
        <taxon>Endopterygota</taxon>
        <taxon>Lepidoptera</taxon>
        <taxon>Glossata</taxon>
        <taxon>Ditrysia</taxon>
        <taxon>Tineoidea</taxon>
        <taxon>Psychidae</taxon>
        <taxon>Oiketicinae</taxon>
        <taxon>Eumeta</taxon>
    </lineage>
</organism>
<comment type="caution">
    <text evidence="1">The sequence shown here is derived from an EMBL/GenBank/DDBJ whole genome shotgun (WGS) entry which is preliminary data.</text>
</comment>
<evidence type="ECO:0000313" key="2">
    <source>
        <dbReference type="Proteomes" id="UP000299102"/>
    </source>
</evidence>
<protein>
    <submittedName>
        <fullName evidence="1">Uncharacterized protein</fullName>
    </submittedName>
</protein>
<dbReference type="AlphaFoldDB" id="A0A4C1XUT3"/>
<dbReference type="EMBL" id="BGZK01000980">
    <property type="protein sequence ID" value="GBP67308.1"/>
    <property type="molecule type" value="Genomic_DNA"/>
</dbReference>
<reference evidence="1 2" key="1">
    <citation type="journal article" date="2019" name="Commun. Biol.">
        <title>The bagworm genome reveals a unique fibroin gene that provides high tensile strength.</title>
        <authorList>
            <person name="Kono N."/>
            <person name="Nakamura H."/>
            <person name="Ohtoshi R."/>
            <person name="Tomita M."/>
            <person name="Numata K."/>
            <person name="Arakawa K."/>
        </authorList>
    </citation>
    <scope>NUCLEOTIDE SEQUENCE [LARGE SCALE GENOMIC DNA]</scope>
</reference>
<accession>A0A4C1XUT3</accession>
<gene>
    <name evidence="1" type="ORF">EVAR_97926_1</name>
</gene>
<evidence type="ECO:0000313" key="1">
    <source>
        <dbReference type="EMBL" id="GBP67308.1"/>
    </source>
</evidence>
<dbReference type="PANTHER" id="PTHR46409">
    <property type="entry name" value="HTH PSQ-TYPE DOMAIN-CONTAINING PROTEIN"/>
    <property type="match status" value="1"/>
</dbReference>